<keyword evidence="7" id="KW-0653">Protein transport</keyword>
<dbReference type="RefSeq" id="WP_394849216.1">
    <property type="nucleotide sequence ID" value="NZ_CP089982.1"/>
</dbReference>
<evidence type="ECO:0000313" key="10">
    <source>
        <dbReference type="Proteomes" id="UP001379533"/>
    </source>
</evidence>
<evidence type="ECO:0000313" key="9">
    <source>
        <dbReference type="EMBL" id="WXA98602.1"/>
    </source>
</evidence>
<sequence>MAITLEADKPGAKRTGPVPPAINVTPLVDVVLVLLIIFMVVTPLLNKEFKIHLPKKEDNKEQPSPENDTRIVLTVSKEGTIRINRDVIDDNELAEKLPRMLAARSDKVVYFDADDEAPYALVVQTLDRTRRAGGKAIAILTEKVAQ</sequence>
<evidence type="ECO:0000256" key="7">
    <source>
        <dbReference type="RuleBase" id="RU003879"/>
    </source>
</evidence>
<dbReference type="PANTHER" id="PTHR30558:SF7">
    <property type="entry name" value="TOL-PAL SYSTEM PROTEIN TOLR"/>
    <property type="match status" value="1"/>
</dbReference>
<comment type="similarity">
    <text evidence="2 7">Belongs to the ExbD/TolR family.</text>
</comment>
<evidence type="ECO:0000256" key="1">
    <source>
        <dbReference type="ARBA" id="ARBA00004162"/>
    </source>
</evidence>
<keyword evidence="5 8" id="KW-1133">Transmembrane helix</keyword>
<dbReference type="PANTHER" id="PTHR30558">
    <property type="entry name" value="EXBD MEMBRANE COMPONENT OF PMF-DRIVEN MACROMOLECULE IMPORT SYSTEM"/>
    <property type="match status" value="1"/>
</dbReference>
<dbReference type="Gene3D" id="3.30.420.270">
    <property type="match status" value="1"/>
</dbReference>
<proteinExistence type="inferred from homology"/>
<evidence type="ECO:0000256" key="2">
    <source>
        <dbReference type="ARBA" id="ARBA00005811"/>
    </source>
</evidence>
<dbReference type="Pfam" id="PF02472">
    <property type="entry name" value="ExbD"/>
    <property type="match status" value="1"/>
</dbReference>
<comment type="subcellular location">
    <subcellularLocation>
        <location evidence="1">Cell membrane</location>
        <topology evidence="1">Single-pass membrane protein</topology>
    </subcellularLocation>
    <subcellularLocation>
        <location evidence="7">Cell membrane</location>
        <topology evidence="7">Single-pass type II membrane protein</topology>
    </subcellularLocation>
</comment>
<evidence type="ECO:0000256" key="5">
    <source>
        <dbReference type="ARBA" id="ARBA00022989"/>
    </source>
</evidence>
<gene>
    <name evidence="9" type="ORF">LZC95_17435</name>
</gene>
<dbReference type="Proteomes" id="UP001379533">
    <property type="component" value="Chromosome"/>
</dbReference>
<evidence type="ECO:0000256" key="6">
    <source>
        <dbReference type="ARBA" id="ARBA00023136"/>
    </source>
</evidence>
<keyword evidence="3" id="KW-1003">Cell membrane</keyword>
<keyword evidence="7" id="KW-0813">Transport</keyword>
<keyword evidence="4 7" id="KW-0812">Transmembrane</keyword>
<reference evidence="9 10" key="1">
    <citation type="submission" date="2021-12" db="EMBL/GenBank/DDBJ databases">
        <title>Discovery of the Pendulisporaceae a myxobacterial family with distinct sporulation behavior and unique specialized metabolism.</title>
        <authorList>
            <person name="Garcia R."/>
            <person name="Popoff A."/>
            <person name="Bader C.D."/>
            <person name="Loehr J."/>
            <person name="Walesch S."/>
            <person name="Walt C."/>
            <person name="Boldt J."/>
            <person name="Bunk B."/>
            <person name="Haeckl F.J.F.P.J."/>
            <person name="Gunesch A.P."/>
            <person name="Birkelbach J."/>
            <person name="Nuebel U."/>
            <person name="Pietschmann T."/>
            <person name="Bach T."/>
            <person name="Mueller R."/>
        </authorList>
    </citation>
    <scope>NUCLEOTIDE SEQUENCE [LARGE SCALE GENOMIC DNA]</scope>
    <source>
        <strain evidence="9 10">MSr12523</strain>
    </source>
</reference>
<dbReference type="InterPro" id="IPR003400">
    <property type="entry name" value="ExbD"/>
</dbReference>
<dbReference type="EMBL" id="CP089982">
    <property type="protein sequence ID" value="WXA98602.1"/>
    <property type="molecule type" value="Genomic_DNA"/>
</dbReference>
<organism evidence="9 10">
    <name type="scientific">Pendulispora brunnea</name>
    <dbReference type="NCBI Taxonomy" id="2905690"/>
    <lineage>
        <taxon>Bacteria</taxon>
        <taxon>Pseudomonadati</taxon>
        <taxon>Myxococcota</taxon>
        <taxon>Myxococcia</taxon>
        <taxon>Myxococcales</taxon>
        <taxon>Sorangiineae</taxon>
        <taxon>Pendulisporaceae</taxon>
        <taxon>Pendulispora</taxon>
    </lineage>
</organism>
<evidence type="ECO:0000256" key="3">
    <source>
        <dbReference type="ARBA" id="ARBA00022475"/>
    </source>
</evidence>
<keyword evidence="10" id="KW-1185">Reference proteome</keyword>
<accession>A0ABZ2KLR8</accession>
<name>A0ABZ2KLR8_9BACT</name>
<feature type="transmembrane region" description="Helical" evidence="8">
    <location>
        <begin position="27"/>
        <end position="46"/>
    </location>
</feature>
<evidence type="ECO:0000256" key="8">
    <source>
        <dbReference type="SAM" id="Phobius"/>
    </source>
</evidence>
<protein>
    <submittedName>
        <fullName evidence="9">Biopolymer transporter ExbD</fullName>
    </submittedName>
</protein>
<evidence type="ECO:0000256" key="4">
    <source>
        <dbReference type="ARBA" id="ARBA00022692"/>
    </source>
</evidence>
<keyword evidence="6 8" id="KW-0472">Membrane</keyword>